<keyword evidence="2" id="KW-1185">Reference proteome</keyword>
<sequence>SCQEATHGKPVSTLVWHAALRPRPFPPVRVSCIESLEGDRFVCTVELPLDSMVVRSRSERYLLDHTRGPLETLLNIHAATEGPLEGSSQLFLLQWNPDTDKPEVRSWDELYGILSPDLLAVEPSSSLIVVGSNSCHTLYVYGIVDEQLEKLHDIPSSSLIVVGSNSCHTLYVYGIVDEQLEKLHDINLPKEERPKGVTIHNQEALLMMAKLPDEERQVLSLPRSEFVEYEVVLQSIPLSGQPQGACTLQTLLGQAAAKSSASLDSAVSDPVGRYGKTGGGVAAAHGGAASAASSSHMLHVAELGRCGDSSATMTWPRGLLGDLKSHLQSSAAAPRPSSSATSESHLAGGRGGHPHHHEAPPLVEDLTSLLHFHEAGRSDPPPANDLLDLSSLLSGGGLSGSELLVGRNFEELDGDLGRLGGFHEEFFKKSDAQRGKEAPPHTPVAAPAGGTGGAHTLPRAAEHRGGEHALPPATTTLGTVASRLAGLEGCLAALGRSQSRELQEIKGELSAIRRLLISVLFHVLPEEARCDAVSKYT</sequence>
<organism evidence="1 2">
    <name type="scientific">Ixodes persulcatus</name>
    <name type="common">Taiga tick</name>
    <dbReference type="NCBI Taxonomy" id="34615"/>
    <lineage>
        <taxon>Eukaryota</taxon>
        <taxon>Metazoa</taxon>
        <taxon>Ecdysozoa</taxon>
        <taxon>Arthropoda</taxon>
        <taxon>Chelicerata</taxon>
        <taxon>Arachnida</taxon>
        <taxon>Acari</taxon>
        <taxon>Parasitiformes</taxon>
        <taxon>Ixodida</taxon>
        <taxon>Ixodoidea</taxon>
        <taxon>Ixodidae</taxon>
        <taxon>Ixodinae</taxon>
        <taxon>Ixodes</taxon>
    </lineage>
</organism>
<name>A0AC60NV11_IXOPE</name>
<feature type="non-terminal residue" evidence="1">
    <location>
        <position position="1"/>
    </location>
</feature>
<dbReference type="EMBL" id="JABSTQ010011470">
    <property type="protein sequence ID" value="KAG0410976.1"/>
    <property type="molecule type" value="Genomic_DNA"/>
</dbReference>
<accession>A0AC60NV11</accession>
<gene>
    <name evidence="1" type="ORF">HPB47_011917</name>
</gene>
<protein>
    <submittedName>
        <fullName evidence="1">Uncharacterized protein</fullName>
    </submittedName>
</protein>
<dbReference type="Proteomes" id="UP000805193">
    <property type="component" value="Unassembled WGS sequence"/>
</dbReference>
<evidence type="ECO:0000313" key="2">
    <source>
        <dbReference type="Proteomes" id="UP000805193"/>
    </source>
</evidence>
<evidence type="ECO:0000313" key="1">
    <source>
        <dbReference type="EMBL" id="KAG0410976.1"/>
    </source>
</evidence>
<comment type="caution">
    <text evidence="1">The sequence shown here is derived from an EMBL/GenBank/DDBJ whole genome shotgun (WGS) entry which is preliminary data.</text>
</comment>
<reference evidence="1 2" key="1">
    <citation type="journal article" date="2020" name="Cell">
        <title>Large-Scale Comparative Analyses of Tick Genomes Elucidate Their Genetic Diversity and Vector Capacities.</title>
        <authorList>
            <consortium name="Tick Genome and Microbiome Consortium (TIGMIC)"/>
            <person name="Jia N."/>
            <person name="Wang J."/>
            <person name="Shi W."/>
            <person name="Du L."/>
            <person name="Sun Y."/>
            <person name="Zhan W."/>
            <person name="Jiang J.F."/>
            <person name="Wang Q."/>
            <person name="Zhang B."/>
            <person name="Ji P."/>
            <person name="Bell-Sakyi L."/>
            <person name="Cui X.M."/>
            <person name="Yuan T.T."/>
            <person name="Jiang B.G."/>
            <person name="Yang W.F."/>
            <person name="Lam T.T."/>
            <person name="Chang Q.C."/>
            <person name="Ding S.J."/>
            <person name="Wang X.J."/>
            <person name="Zhu J.G."/>
            <person name="Ruan X.D."/>
            <person name="Zhao L."/>
            <person name="Wei J.T."/>
            <person name="Ye R.Z."/>
            <person name="Que T.C."/>
            <person name="Du C.H."/>
            <person name="Zhou Y.H."/>
            <person name="Cheng J.X."/>
            <person name="Dai P.F."/>
            <person name="Guo W.B."/>
            <person name="Han X.H."/>
            <person name="Huang E.J."/>
            <person name="Li L.F."/>
            <person name="Wei W."/>
            <person name="Gao Y.C."/>
            <person name="Liu J.Z."/>
            <person name="Shao H.Z."/>
            <person name="Wang X."/>
            <person name="Wang C.C."/>
            <person name="Yang T.C."/>
            <person name="Huo Q.B."/>
            <person name="Li W."/>
            <person name="Chen H.Y."/>
            <person name="Chen S.E."/>
            <person name="Zhou L.G."/>
            <person name="Ni X.B."/>
            <person name="Tian J.H."/>
            <person name="Sheng Y."/>
            <person name="Liu T."/>
            <person name="Pan Y.S."/>
            <person name="Xia L.Y."/>
            <person name="Li J."/>
            <person name="Zhao F."/>
            <person name="Cao W.C."/>
        </authorList>
    </citation>
    <scope>NUCLEOTIDE SEQUENCE [LARGE SCALE GENOMIC DNA]</scope>
    <source>
        <strain evidence="1">Iper-2018</strain>
    </source>
</reference>
<proteinExistence type="predicted"/>